<organism evidence="2 3">
    <name type="scientific">Terrisporobacter hibernicus</name>
    <dbReference type="NCBI Taxonomy" id="2813371"/>
    <lineage>
        <taxon>Bacteria</taxon>
        <taxon>Bacillati</taxon>
        <taxon>Bacillota</taxon>
        <taxon>Clostridia</taxon>
        <taxon>Peptostreptococcales</taxon>
        <taxon>Peptostreptococcaceae</taxon>
        <taxon>Terrisporobacter</taxon>
    </lineage>
</organism>
<protein>
    <submittedName>
        <fullName evidence="2">Uncharacterized protein</fullName>
    </submittedName>
</protein>
<keyword evidence="3" id="KW-1185">Reference proteome</keyword>
<evidence type="ECO:0000313" key="2">
    <source>
        <dbReference type="EMBL" id="UEL49179.1"/>
    </source>
</evidence>
<dbReference type="EMBL" id="CP081135">
    <property type="protein sequence ID" value="UEL49179.1"/>
    <property type="molecule type" value="Genomic_DNA"/>
</dbReference>
<dbReference type="RefSeq" id="WP_228417033.1">
    <property type="nucleotide sequence ID" value="NZ_CP081135.1"/>
</dbReference>
<accession>A0AAX2ZIK5</accession>
<proteinExistence type="predicted"/>
<feature type="coiled-coil region" evidence="1">
    <location>
        <begin position="167"/>
        <end position="201"/>
    </location>
</feature>
<keyword evidence="1" id="KW-0175">Coiled coil</keyword>
<name>A0AAX2ZIK5_9FIRM</name>
<evidence type="ECO:0000313" key="3">
    <source>
        <dbReference type="Proteomes" id="UP001198983"/>
    </source>
</evidence>
<dbReference type="KEGG" id="tem:JW646_06960"/>
<dbReference type="Proteomes" id="UP001198983">
    <property type="component" value="Chromosome"/>
</dbReference>
<gene>
    <name evidence="2" type="ORF">JW646_06960</name>
</gene>
<sequence length="524" mass="61830">MEAEKVFCKTCGEFCKDNNININKFYNNIENARKYYGLDISSIKKKNPTDSGSIEKAFYRIHKLSEPLLTLMIENIVENKIKNNNSDLTQFPLNTFLNYNKSLLGKIDDLPFDLSLQIMDSPTYEYNFITTEYLNTFISKINEILNLVMSFNILINEDKICDILCHLNDILDLLKKENNKLDNLKYEYEEVHKEINNIKSRKKFDDMSDEVDIHYIELNDRENEIEQEIYSYNSIQNKLLLDNLLKEEFHNMVACSKKLNHSIKDDKFNKLCTCTGKTNSPHIKHNENIYELTKSSKRHDIFFIDKDELFSCLYPKKTEEEIINIDSLDYLNLTDFINLYKKNCLEQLKNSLCSVEESDTKAIYNTYYDISMNTLKKIDLVKKYFERKIYYSNKLNTLEFKYFKYLINFMVKSILNLNVNNSDLAIFNSKYPGISINYKIIYDLLNSNEIKSIKNNCTNESTKFIDVFLLIYNNKSILDEVYMSINFSDIKEISNNKTVKQIFNISENIKINISHLHTSEKCLN</sequence>
<dbReference type="AlphaFoldDB" id="A0AAX2ZIK5"/>
<evidence type="ECO:0000256" key="1">
    <source>
        <dbReference type="SAM" id="Coils"/>
    </source>
</evidence>
<reference evidence="2 3" key="1">
    <citation type="journal article" date="2023" name="Int. J. Syst. Evol. Microbiol.">
        <title>Terrisporobacter hibernicus sp. nov., isolated from bovine faeces in Northern Ireland.</title>
        <authorList>
            <person name="Mitchell M."/>
            <person name="Nguyen S.V."/>
            <person name="Connor M."/>
            <person name="Fairley D.J."/>
            <person name="Donoghue O."/>
            <person name="Marshall H."/>
            <person name="Koolman L."/>
            <person name="McMullan G."/>
            <person name="Schaffer K.E."/>
            <person name="McGrath J.W."/>
            <person name="Fanning S."/>
        </authorList>
    </citation>
    <scope>NUCLEOTIDE SEQUENCE [LARGE SCALE GENOMIC DNA]</scope>
    <source>
        <strain evidence="2 3">MCA3</strain>
    </source>
</reference>